<sequence>MPGRHALLIATETYADPALRRLTAPGGDARALAEVLSDPAIAGFEVTTLVDQPHHVVGEAIGEFYRGRRRDELTLLYFTGHGVKDDDGSLYLAMANTRRESLMFTALAADQVERALAGCASRQKVLVLDCCYSGAFPAGKLAKAGTDVHTLERFQGRGRAVLTASDATQYSFEGDAVVGSAARSVFTRHLVAGLRDGSADLDGDGDVTVDELYSYVHEHVVAEMPRQRPKHQSDVEGRIVLARNPRWTLPEYLRHGLASPIASDRLTALEGLRRLNRVGNEVVRERTSAEIRRLVDDDSRTVSAAAQAWVAAAEMSVAEMSVAEQPGVGGAAVADEPQVDKPSAVAQVWATAGTEMSATEMSAGDVPVTEMSVTELPEVDGAVVADELPENEPPAGDPAWEGPGNEMPATEMSVSDIPVAEMSVTEDSTVEASESQGKSPVDVVPAAERAVPSAVPVAEPEAVSEVAPSKAKPVSPPAARATPAMARARPAGPSGKRTAPPAPDLPSSSGRDTRFYLGTAVLTAVLATGILLSLHVFNWVVLLLLLLFAIFLGLGLAAIGRQSK</sequence>
<feature type="transmembrane region" description="Helical" evidence="2">
    <location>
        <begin position="515"/>
        <end position="534"/>
    </location>
</feature>
<dbReference type="RefSeq" id="WP_323332363.1">
    <property type="nucleotide sequence ID" value="NZ_JAYFSI010000009.1"/>
</dbReference>
<evidence type="ECO:0000256" key="2">
    <source>
        <dbReference type="SAM" id="Phobius"/>
    </source>
</evidence>
<feature type="domain" description="Peptidase C14 caspase" evidence="3">
    <location>
        <begin position="4"/>
        <end position="233"/>
    </location>
</feature>
<dbReference type="Pfam" id="PF00656">
    <property type="entry name" value="Peptidase_C14"/>
    <property type="match status" value="1"/>
</dbReference>
<dbReference type="InterPro" id="IPR011600">
    <property type="entry name" value="Pept_C14_caspase"/>
</dbReference>
<organism evidence="4 5">
    <name type="scientific">Amycolatopsis heterodermiae</name>
    <dbReference type="NCBI Taxonomy" id="3110235"/>
    <lineage>
        <taxon>Bacteria</taxon>
        <taxon>Bacillati</taxon>
        <taxon>Actinomycetota</taxon>
        <taxon>Actinomycetes</taxon>
        <taxon>Pseudonocardiales</taxon>
        <taxon>Pseudonocardiaceae</taxon>
        <taxon>Amycolatopsis</taxon>
    </lineage>
</organism>
<dbReference type="SUPFAM" id="SSF52129">
    <property type="entry name" value="Caspase-like"/>
    <property type="match status" value="1"/>
</dbReference>
<feature type="compositionally biased region" description="Low complexity" evidence="1">
    <location>
        <begin position="459"/>
        <end position="493"/>
    </location>
</feature>
<dbReference type="Gene3D" id="3.40.50.1460">
    <property type="match status" value="1"/>
</dbReference>
<keyword evidence="2" id="KW-0472">Membrane</keyword>
<proteinExistence type="predicted"/>
<keyword evidence="2" id="KW-0812">Transmembrane</keyword>
<dbReference type="Proteomes" id="UP001304298">
    <property type="component" value="Unassembled WGS sequence"/>
</dbReference>
<name>A0ABU5RE16_9PSEU</name>
<evidence type="ECO:0000256" key="1">
    <source>
        <dbReference type="SAM" id="MobiDB-lite"/>
    </source>
</evidence>
<feature type="region of interest" description="Disordered" evidence="1">
    <location>
        <begin position="388"/>
        <end position="408"/>
    </location>
</feature>
<dbReference type="PROSITE" id="PS00018">
    <property type="entry name" value="EF_HAND_1"/>
    <property type="match status" value="1"/>
</dbReference>
<dbReference type="InterPro" id="IPR029030">
    <property type="entry name" value="Caspase-like_dom_sf"/>
</dbReference>
<protein>
    <submittedName>
        <fullName evidence="4">Caspase family protein</fullName>
    </submittedName>
</protein>
<comment type="caution">
    <text evidence="4">The sequence shown here is derived from an EMBL/GenBank/DDBJ whole genome shotgun (WGS) entry which is preliminary data.</text>
</comment>
<dbReference type="InterPro" id="IPR018247">
    <property type="entry name" value="EF_Hand_1_Ca_BS"/>
</dbReference>
<accession>A0ABU5RE16</accession>
<gene>
    <name evidence="4" type="ORF">VA596_33680</name>
</gene>
<evidence type="ECO:0000259" key="3">
    <source>
        <dbReference type="Pfam" id="PF00656"/>
    </source>
</evidence>
<keyword evidence="2" id="KW-1133">Transmembrane helix</keyword>
<reference evidence="4 5" key="1">
    <citation type="submission" date="2023-12" db="EMBL/GenBank/DDBJ databases">
        <title>Amycolatopsis sp. V23-08.</title>
        <authorList>
            <person name="Somphong A."/>
        </authorList>
    </citation>
    <scope>NUCLEOTIDE SEQUENCE [LARGE SCALE GENOMIC DNA]</scope>
    <source>
        <strain evidence="4 5">V23-08</strain>
    </source>
</reference>
<dbReference type="PANTHER" id="PTHR22576">
    <property type="entry name" value="MUCOSA ASSOCIATED LYMPHOID TISSUE LYMPHOMA TRANSLOCATION PROTEIN 1/PARACASPASE"/>
    <property type="match status" value="1"/>
</dbReference>
<feature type="region of interest" description="Disordered" evidence="1">
    <location>
        <begin position="459"/>
        <end position="510"/>
    </location>
</feature>
<keyword evidence="5" id="KW-1185">Reference proteome</keyword>
<feature type="transmembrane region" description="Helical" evidence="2">
    <location>
        <begin position="540"/>
        <end position="559"/>
    </location>
</feature>
<evidence type="ECO:0000313" key="5">
    <source>
        <dbReference type="Proteomes" id="UP001304298"/>
    </source>
</evidence>
<dbReference type="NCBIfam" id="NF047832">
    <property type="entry name" value="caspase_w_EACC1"/>
    <property type="match status" value="1"/>
</dbReference>
<dbReference type="PANTHER" id="PTHR22576:SF37">
    <property type="entry name" value="MUCOSA-ASSOCIATED LYMPHOID TISSUE LYMPHOMA TRANSLOCATION PROTEIN 1"/>
    <property type="match status" value="1"/>
</dbReference>
<dbReference type="InterPro" id="IPR052039">
    <property type="entry name" value="Caspase-related_regulators"/>
</dbReference>
<dbReference type="EMBL" id="JAYFSI010000009">
    <property type="protein sequence ID" value="MEA5364522.1"/>
    <property type="molecule type" value="Genomic_DNA"/>
</dbReference>
<evidence type="ECO:0000313" key="4">
    <source>
        <dbReference type="EMBL" id="MEA5364522.1"/>
    </source>
</evidence>